<dbReference type="PANTHER" id="PTHR31717:SF60">
    <property type="entry name" value="B-BOX TYPE ZINC FINGER FAMILY PROTEIN"/>
    <property type="match status" value="1"/>
</dbReference>
<feature type="compositionally biased region" description="Low complexity" evidence="4">
    <location>
        <begin position="83"/>
        <end position="104"/>
    </location>
</feature>
<name>A0A9N7RDX0_STRHE</name>
<feature type="domain" description="B box-type" evidence="5">
    <location>
        <begin position="1"/>
        <end position="45"/>
    </location>
</feature>
<dbReference type="SMART" id="SM00336">
    <property type="entry name" value="BBOX"/>
    <property type="match status" value="1"/>
</dbReference>
<evidence type="ECO:0000256" key="2">
    <source>
        <dbReference type="ARBA" id="ARBA00022771"/>
    </source>
</evidence>
<reference evidence="6" key="1">
    <citation type="submission" date="2019-12" db="EMBL/GenBank/DDBJ databases">
        <authorList>
            <person name="Scholes J."/>
        </authorList>
    </citation>
    <scope>NUCLEOTIDE SEQUENCE</scope>
</reference>
<feature type="compositionally biased region" description="Low complexity" evidence="4">
    <location>
        <begin position="126"/>
        <end position="143"/>
    </location>
</feature>
<dbReference type="EMBL" id="CACSLK010026072">
    <property type="protein sequence ID" value="CAA0825088.1"/>
    <property type="molecule type" value="Genomic_DNA"/>
</dbReference>
<accession>A0A9N7RDX0</accession>
<keyword evidence="3" id="KW-0862">Zinc</keyword>
<dbReference type="InterPro" id="IPR049808">
    <property type="entry name" value="CONSTANS-like_Bbox1"/>
</dbReference>
<comment type="caution">
    <text evidence="6">The sequence shown here is derived from an EMBL/GenBank/DDBJ whole genome shotgun (WGS) entry which is preliminary data.</text>
</comment>
<evidence type="ECO:0000259" key="5">
    <source>
        <dbReference type="SMART" id="SM00336"/>
    </source>
</evidence>
<evidence type="ECO:0000313" key="7">
    <source>
        <dbReference type="Proteomes" id="UP001153555"/>
    </source>
</evidence>
<keyword evidence="1" id="KW-0479">Metal-binding</keyword>
<organism evidence="6 7">
    <name type="scientific">Striga hermonthica</name>
    <name type="common">Purple witchweed</name>
    <name type="synonym">Buchnera hermonthica</name>
    <dbReference type="NCBI Taxonomy" id="68872"/>
    <lineage>
        <taxon>Eukaryota</taxon>
        <taxon>Viridiplantae</taxon>
        <taxon>Streptophyta</taxon>
        <taxon>Embryophyta</taxon>
        <taxon>Tracheophyta</taxon>
        <taxon>Spermatophyta</taxon>
        <taxon>Magnoliopsida</taxon>
        <taxon>eudicotyledons</taxon>
        <taxon>Gunneridae</taxon>
        <taxon>Pentapetalae</taxon>
        <taxon>asterids</taxon>
        <taxon>lamiids</taxon>
        <taxon>Lamiales</taxon>
        <taxon>Orobanchaceae</taxon>
        <taxon>Buchnereae</taxon>
        <taxon>Striga</taxon>
    </lineage>
</organism>
<feature type="region of interest" description="Disordered" evidence="4">
    <location>
        <begin position="80"/>
        <end position="189"/>
    </location>
</feature>
<dbReference type="Proteomes" id="UP001153555">
    <property type="component" value="Unassembled WGS sequence"/>
</dbReference>
<evidence type="ECO:0000313" key="6">
    <source>
        <dbReference type="EMBL" id="CAA0825088.1"/>
    </source>
</evidence>
<keyword evidence="7" id="KW-1185">Reference proteome</keyword>
<dbReference type="InterPro" id="IPR000315">
    <property type="entry name" value="Znf_B-box"/>
</dbReference>
<evidence type="ECO:0000256" key="4">
    <source>
        <dbReference type="SAM" id="MobiDB-lite"/>
    </source>
</evidence>
<dbReference type="GO" id="GO:0008270">
    <property type="term" value="F:zinc ion binding"/>
    <property type="evidence" value="ECO:0007669"/>
    <property type="project" value="UniProtKB-KW"/>
</dbReference>
<dbReference type="OrthoDB" id="153872at2759"/>
<keyword evidence="2" id="KW-0863">Zinc-finger</keyword>
<dbReference type="PANTHER" id="PTHR31717">
    <property type="entry name" value="ZINC FINGER PROTEIN CONSTANS-LIKE 10"/>
    <property type="match status" value="1"/>
</dbReference>
<proteinExistence type="predicted"/>
<evidence type="ECO:0000256" key="3">
    <source>
        <dbReference type="ARBA" id="ARBA00022833"/>
    </source>
</evidence>
<dbReference type="AlphaFoldDB" id="A0A9N7RDX0"/>
<evidence type="ECO:0000256" key="1">
    <source>
        <dbReference type="ARBA" id="ARBA00022723"/>
    </source>
</evidence>
<dbReference type="CDD" id="cd19821">
    <property type="entry name" value="Bbox1_BBX-like"/>
    <property type="match status" value="1"/>
</dbReference>
<gene>
    <name evidence="6" type="ORF">SHERM_21873</name>
</gene>
<sequence>MKWCELCKRTARIHCESDQASLCWSCDARVHSANFLVARHSRNLLCRACQCPTPWFASGAELGPTASACVKCADRREDGGDYPPEVVEEIPVVPWSPPAESSSSAEEEAEADGDAVVFGKRRRLYGSSGNSGSNEGESWSSSSARATVRPNAGTSRIGARGSAQIGVKDGHLTRAGGRNLPGPSARRYE</sequence>
<protein>
    <submittedName>
        <fullName evidence="6">B-box type zinc finger family protein</fullName>
    </submittedName>
</protein>